<sequence length="309" mass="33695">MLDGPEWIVPRPIAMRCGASRLAASRSAVLSRCAFSAHGIGPQLKEITKDRKVEIWIGTAFTTFLSPSSPPQALTSFFVQVHPYPSTAVAALEFTVAMGYLPCKLCALIATIIGIGTVPVAEAGTSAQAVPTPTSGVTPVFEFNNITNMTFCAPAVISWQYHPDTSQDPFDVSLAIWNESTAQTLPFLTPYENRTSSMRRTTRKLKPSHNHIDERKKRSFNTTSQMITPSLIDPVVGSFTWGKVNVTTGWMVPATHQSDTNPASSLAPRLAGSRFSFLLLFSLYESSAVIEQLDCFDEFPCGRIPSSEL</sequence>
<keyword evidence="2" id="KW-1185">Reference proteome</keyword>
<comment type="caution">
    <text evidence="1">The sequence shown here is derived from an EMBL/GenBank/DDBJ whole genome shotgun (WGS) entry which is preliminary data.</text>
</comment>
<dbReference type="EMBL" id="JAWWNJ010000047">
    <property type="protein sequence ID" value="KAK7017730.1"/>
    <property type="molecule type" value="Genomic_DNA"/>
</dbReference>
<evidence type="ECO:0000313" key="2">
    <source>
        <dbReference type="Proteomes" id="UP001362999"/>
    </source>
</evidence>
<dbReference type="AlphaFoldDB" id="A0AAW0AWZ8"/>
<reference evidence="1 2" key="1">
    <citation type="journal article" date="2024" name="J Genomics">
        <title>Draft genome sequencing and assembly of Favolaschia claudopus CIRM-BRFM 2984 isolated from oak limbs.</title>
        <authorList>
            <person name="Navarro D."/>
            <person name="Drula E."/>
            <person name="Chaduli D."/>
            <person name="Cazenave R."/>
            <person name="Ahrendt S."/>
            <person name="Wang J."/>
            <person name="Lipzen A."/>
            <person name="Daum C."/>
            <person name="Barry K."/>
            <person name="Grigoriev I.V."/>
            <person name="Favel A."/>
            <person name="Rosso M.N."/>
            <person name="Martin F."/>
        </authorList>
    </citation>
    <scope>NUCLEOTIDE SEQUENCE [LARGE SCALE GENOMIC DNA]</scope>
    <source>
        <strain evidence="1 2">CIRM-BRFM 2984</strain>
    </source>
</reference>
<organism evidence="1 2">
    <name type="scientific">Favolaschia claudopus</name>
    <dbReference type="NCBI Taxonomy" id="2862362"/>
    <lineage>
        <taxon>Eukaryota</taxon>
        <taxon>Fungi</taxon>
        <taxon>Dikarya</taxon>
        <taxon>Basidiomycota</taxon>
        <taxon>Agaricomycotina</taxon>
        <taxon>Agaricomycetes</taxon>
        <taxon>Agaricomycetidae</taxon>
        <taxon>Agaricales</taxon>
        <taxon>Marasmiineae</taxon>
        <taxon>Mycenaceae</taxon>
        <taxon>Favolaschia</taxon>
    </lineage>
</organism>
<dbReference type="Proteomes" id="UP001362999">
    <property type="component" value="Unassembled WGS sequence"/>
</dbReference>
<accession>A0AAW0AWZ8</accession>
<gene>
    <name evidence="1" type="ORF">R3P38DRAFT_1314421</name>
</gene>
<name>A0AAW0AWZ8_9AGAR</name>
<protein>
    <submittedName>
        <fullName evidence="1">Uncharacterized protein</fullName>
    </submittedName>
</protein>
<proteinExistence type="predicted"/>
<evidence type="ECO:0000313" key="1">
    <source>
        <dbReference type="EMBL" id="KAK7017730.1"/>
    </source>
</evidence>